<dbReference type="GO" id="GO:0097505">
    <property type="term" value="C:Rad6-Rad18 complex"/>
    <property type="evidence" value="ECO:0007669"/>
    <property type="project" value="EnsemblFungi"/>
</dbReference>
<dbReference type="GO" id="GO:0000781">
    <property type="term" value="C:chromosome, telomeric region"/>
    <property type="evidence" value="ECO:0007669"/>
    <property type="project" value="GOC"/>
</dbReference>
<dbReference type="GO" id="GO:0006353">
    <property type="term" value="P:DNA-templated transcription termination"/>
    <property type="evidence" value="ECO:0007669"/>
    <property type="project" value="EnsemblFungi"/>
</dbReference>
<dbReference type="GO" id="GO:0006366">
    <property type="term" value="P:transcription by RNA polymerase II"/>
    <property type="evidence" value="ECO:0007669"/>
    <property type="project" value="EnsemblFungi"/>
</dbReference>
<accession>S7XJE5</accession>
<dbReference type="FunFam" id="3.10.110.10:FF:000090">
    <property type="entry name" value="Ubiquitin-conjugating enzyme E2-17 kDa"/>
    <property type="match status" value="1"/>
</dbReference>
<dbReference type="GO" id="GO:0120174">
    <property type="term" value="P:stress-induced homeostatically regulated protein degradation pathway"/>
    <property type="evidence" value="ECO:0007669"/>
    <property type="project" value="EnsemblFungi"/>
</dbReference>
<sequence length="158" mass="18225">MSTPAKRRLMKDFKSITDLEERSVFASPLENDLLTWCAIILGPEDTPFQNGTFSLLLEFEETFPATPPNVKFISKMFHPNIYKNGELCLDILKNKWTPNYDIFSVLLSIQSLLNDPNVNSPANTEAAEMYSNNKDQYFKKVKEMVEDSWTDIDVNEQF</sequence>
<gene>
    <name evidence="6" type="ORF">SLOPH_2035</name>
</gene>
<dbReference type="SMART" id="SM00212">
    <property type="entry name" value="UBCc"/>
    <property type="match status" value="1"/>
</dbReference>
<dbReference type="GO" id="GO:0071596">
    <property type="term" value="P:ubiquitin-dependent protein catabolic process via the N-end rule pathway"/>
    <property type="evidence" value="ECO:0007669"/>
    <property type="project" value="EnsemblFungi"/>
</dbReference>
<dbReference type="GO" id="GO:0016567">
    <property type="term" value="P:protein ubiquitination"/>
    <property type="evidence" value="ECO:0007669"/>
    <property type="project" value="EnsemblFungi"/>
</dbReference>
<dbReference type="GO" id="GO:0031571">
    <property type="term" value="P:mitotic G1 DNA damage checkpoint signaling"/>
    <property type="evidence" value="ECO:0007669"/>
    <property type="project" value="EnsemblFungi"/>
</dbReference>
<dbReference type="GO" id="GO:0000724">
    <property type="term" value="P:double-strand break repair via homologous recombination"/>
    <property type="evidence" value="ECO:0007669"/>
    <property type="project" value="EnsemblFungi"/>
</dbReference>
<dbReference type="GO" id="GO:0007535">
    <property type="term" value="P:donor selection"/>
    <property type="evidence" value="ECO:0007669"/>
    <property type="project" value="EnsemblFungi"/>
</dbReference>
<dbReference type="GO" id="GO:0034620">
    <property type="term" value="P:cellular response to unfolded protein"/>
    <property type="evidence" value="ECO:0007669"/>
    <property type="project" value="EnsemblFungi"/>
</dbReference>
<evidence type="ECO:0000313" key="6">
    <source>
        <dbReference type="EMBL" id="EPR79144.1"/>
    </source>
</evidence>
<dbReference type="STRING" id="1358809.S7XJE5"/>
<protein>
    <submittedName>
        <fullName evidence="6">Ubiquitin-conjugating enzyme E2 2</fullName>
    </submittedName>
</protein>
<dbReference type="GO" id="GO:0009302">
    <property type="term" value="P:sno(s)RNA transcription"/>
    <property type="evidence" value="ECO:0007669"/>
    <property type="project" value="EnsemblFungi"/>
</dbReference>
<dbReference type="OMA" id="DHKSQYI"/>
<dbReference type="GO" id="GO:0042275">
    <property type="term" value="P:error-free postreplication DNA repair"/>
    <property type="evidence" value="ECO:0007669"/>
    <property type="project" value="EnsemblFungi"/>
</dbReference>
<dbReference type="PROSITE" id="PS00183">
    <property type="entry name" value="UBC_1"/>
    <property type="match status" value="1"/>
</dbReference>
<dbReference type="GO" id="GO:0005634">
    <property type="term" value="C:nucleus"/>
    <property type="evidence" value="ECO:0007669"/>
    <property type="project" value="EnsemblFungi"/>
</dbReference>
<dbReference type="GO" id="GO:0031509">
    <property type="term" value="P:subtelomeric heterochromatin formation"/>
    <property type="evidence" value="ECO:0007669"/>
    <property type="project" value="EnsemblFungi"/>
</dbReference>
<dbReference type="HOGENOM" id="CLU_030988_10_2_1"/>
<dbReference type="GO" id="GO:0005737">
    <property type="term" value="C:cytoplasm"/>
    <property type="evidence" value="ECO:0007669"/>
    <property type="project" value="EnsemblFungi"/>
</dbReference>
<dbReference type="GO" id="GO:0017116">
    <property type="term" value="F:single-stranded DNA helicase activity"/>
    <property type="evidence" value="ECO:0007669"/>
    <property type="project" value="EnsemblFungi"/>
</dbReference>
<dbReference type="GO" id="GO:0061631">
    <property type="term" value="F:ubiquitin conjugating enzyme activity"/>
    <property type="evidence" value="ECO:0007669"/>
    <property type="project" value="EnsemblFungi"/>
</dbReference>
<dbReference type="GO" id="GO:0070628">
    <property type="term" value="F:proteasome binding"/>
    <property type="evidence" value="ECO:0007669"/>
    <property type="project" value="EnsemblFungi"/>
</dbReference>
<evidence type="ECO:0000256" key="1">
    <source>
        <dbReference type="ARBA" id="ARBA00022679"/>
    </source>
</evidence>
<dbReference type="Pfam" id="PF00179">
    <property type="entry name" value="UQ_con"/>
    <property type="match status" value="1"/>
</dbReference>
<dbReference type="GO" id="GO:1990305">
    <property type="term" value="C:RAD6-UBR2 ubiquitin ligase complex"/>
    <property type="evidence" value="ECO:0007669"/>
    <property type="project" value="EnsemblFungi"/>
</dbReference>
<dbReference type="GO" id="GO:0036503">
    <property type="term" value="P:ERAD pathway"/>
    <property type="evidence" value="ECO:0007669"/>
    <property type="project" value="EnsemblFungi"/>
</dbReference>
<dbReference type="InterPro" id="IPR050113">
    <property type="entry name" value="Ub_conjugating_enzyme"/>
</dbReference>
<dbReference type="GO" id="GO:0005524">
    <property type="term" value="F:ATP binding"/>
    <property type="evidence" value="ECO:0007669"/>
    <property type="project" value="UniProtKB-UniRule"/>
</dbReference>
<dbReference type="OrthoDB" id="9984419at2759"/>
<comment type="similarity">
    <text evidence="4">Belongs to the ubiquitin-conjugating enzyme family.</text>
</comment>
<dbReference type="GO" id="GO:1990303">
    <property type="term" value="C:UBR1-RAD6 ubiquitin ligase complex"/>
    <property type="evidence" value="ECO:0007669"/>
    <property type="project" value="EnsemblFungi"/>
</dbReference>
<dbReference type="FunCoup" id="S7XJE5">
    <property type="interactions" value="163"/>
</dbReference>
<dbReference type="GO" id="GO:0090089">
    <property type="term" value="P:regulation of dipeptide transport"/>
    <property type="evidence" value="ECO:0007669"/>
    <property type="project" value="EnsemblFungi"/>
</dbReference>
<dbReference type="AlphaFoldDB" id="S7XJE5"/>
<dbReference type="GO" id="GO:0042276">
    <property type="term" value="P:error-prone translesion synthesis"/>
    <property type="evidence" value="ECO:0007669"/>
    <property type="project" value="EnsemblFungi"/>
</dbReference>
<dbReference type="CDD" id="cd23790">
    <property type="entry name" value="UBCc_UBE2A_2B"/>
    <property type="match status" value="1"/>
</dbReference>
<dbReference type="GO" id="GO:0070987">
    <property type="term" value="P:error-free translesion synthesis"/>
    <property type="evidence" value="ECO:0007669"/>
    <property type="project" value="EnsemblFungi"/>
</dbReference>
<dbReference type="InterPro" id="IPR023313">
    <property type="entry name" value="UBQ-conjugating_AS"/>
</dbReference>
<dbReference type="GO" id="GO:0003697">
    <property type="term" value="F:single-stranded DNA binding"/>
    <property type="evidence" value="ECO:0007669"/>
    <property type="project" value="EnsemblFungi"/>
</dbReference>
<dbReference type="PANTHER" id="PTHR24067">
    <property type="entry name" value="UBIQUITIN-CONJUGATING ENZYME E2"/>
    <property type="match status" value="1"/>
</dbReference>
<comment type="caution">
    <text evidence="6">The sequence shown here is derived from an EMBL/GenBank/DDBJ whole genome shotgun (WGS) entry which is preliminary data.</text>
</comment>
<dbReference type="VEuPathDB" id="MicrosporidiaDB:SLOPH_2035"/>
<reference evidence="7" key="1">
    <citation type="journal article" date="2013" name="PLoS Genet.">
        <title>The genome of Spraguea lophii and the basis of host-microsporidian interactions.</title>
        <authorList>
            <person name="Campbell S.E."/>
            <person name="Williams T.A."/>
            <person name="Yousuf A."/>
            <person name="Soanes D.M."/>
            <person name="Paszkiewicz K.H."/>
            <person name="Williams B.A.P."/>
        </authorList>
    </citation>
    <scope>NUCLEOTIDE SEQUENCE [LARGE SCALE GENOMIC DNA]</scope>
    <source>
        <strain evidence="7">42_110</strain>
    </source>
</reference>
<dbReference type="GO" id="GO:1990304">
    <property type="term" value="C:MUB1-RAD6-UBR2 ubiquitin ligase complex"/>
    <property type="evidence" value="ECO:0007669"/>
    <property type="project" value="EnsemblFungi"/>
</dbReference>
<keyword evidence="4" id="KW-0067">ATP-binding</keyword>
<keyword evidence="4" id="KW-0547">Nucleotide-binding</keyword>
<evidence type="ECO:0000313" key="7">
    <source>
        <dbReference type="Proteomes" id="UP000014978"/>
    </source>
</evidence>
<dbReference type="GO" id="GO:0042138">
    <property type="term" value="P:meiotic DNA double-strand break formation"/>
    <property type="evidence" value="ECO:0007669"/>
    <property type="project" value="EnsemblFungi"/>
</dbReference>
<keyword evidence="7" id="KW-1185">Reference proteome</keyword>
<evidence type="ECO:0000259" key="5">
    <source>
        <dbReference type="PROSITE" id="PS50127"/>
    </source>
</evidence>
<evidence type="ECO:0000256" key="2">
    <source>
        <dbReference type="ARBA" id="ARBA00022786"/>
    </source>
</evidence>
<dbReference type="GO" id="GO:0033503">
    <property type="term" value="C:HULC complex"/>
    <property type="evidence" value="ECO:0007669"/>
    <property type="project" value="EnsemblFungi"/>
</dbReference>
<dbReference type="GO" id="GO:2000639">
    <property type="term" value="P:negative regulation of SREBP signaling pathway"/>
    <property type="evidence" value="ECO:0007669"/>
    <property type="project" value="EnsemblFungi"/>
</dbReference>
<dbReference type="GO" id="GO:0000722">
    <property type="term" value="P:telomere maintenance via recombination"/>
    <property type="evidence" value="ECO:0007669"/>
    <property type="project" value="EnsemblFungi"/>
</dbReference>
<dbReference type="GO" id="GO:0071629">
    <property type="term" value="P:cytoplasm protein quality control by the ubiquitin-proteasome system"/>
    <property type="evidence" value="ECO:0007669"/>
    <property type="project" value="EnsemblFungi"/>
</dbReference>
<dbReference type="InParanoid" id="S7XJE5"/>
<proteinExistence type="inferred from homology"/>
<dbReference type="Proteomes" id="UP000014978">
    <property type="component" value="Unassembled WGS sequence"/>
</dbReference>
<dbReference type="PROSITE" id="PS50127">
    <property type="entry name" value="UBC_2"/>
    <property type="match status" value="1"/>
</dbReference>
<dbReference type="InterPro" id="IPR016135">
    <property type="entry name" value="UBQ-conjugating_enzyme/RWD"/>
</dbReference>
<feature type="domain" description="UBC core" evidence="5">
    <location>
        <begin position="4"/>
        <end position="150"/>
    </location>
</feature>
<keyword evidence="2 4" id="KW-0833">Ubl conjugation pathway</keyword>
<dbReference type="InterPro" id="IPR000608">
    <property type="entry name" value="UBC"/>
</dbReference>
<organism evidence="6 7">
    <name type="scientific">Spraguea lophii (strain 42_110)</name>
    <name type="common">Microsporidian parasite</name>
    <dbReference type="NCBI Taxonomy" id="1358809"/>
    <lineage>
        <taxon>Eukaryota</taxon>
        <taxon>Fungi</taxon>
        <taxon>Fungi incertae sedis</taxon>
        <taxon>Microsporidia</taxon>
        <taxon>Spragueidae</taxon>
        <taxon>Spraguea</taxon>
    </lineage>
</organism>
<dbReference type="Gene3D" id="3.10.110.10">
    <property type="entry name" value="Ubiquitin Conjugating Enzyme"/>
    <property type="match status" value="1"/>
</dbReference>
<evidence type="ECO:0000256" key="3">
    <source>
        <dbReference type="PROSITE-ProRule" id="PRU10133"/>
    </source>
</evidence>
<dbReference type="EMBL" id="ATCN01000388">
    <property type="protein sequence ID" value="EPR79144.1"/>
    <property type="molecule type" value="Genomic_DNA"/>
</dbReference>
<feature type="active site" description="Glycyl thioester intermediate" evidence="3">
    <location>
        <position position="88"/>
    </location>
</feature>
<dbReference type="SUPFAM" id="SSF54495">
    <property type="entry name" value="UBC-like"/>
    <property type="match status" value="1"/>
</dbReference>
<keyword evidence="1" id="KW-0808">Transferase</keyword>
<evidence type="ECO:0000256" key="4">
    <source>
        <dbReference type="RuleBase" id="RU362109"/>
    </source>
</evidence>
<name>S7XJE5_SPRLO</name>